<comment type="caution">
    <text evidence="2">The sequence shown here is derived from an EMBL/GenBank/DDBJ whole genome shotgun (WGS) entry which is preliminary data.</text>
</comment>
<organism evidence="2 3">
    <name type="scientific">Liparis tanakae</name>
    <name type="common">Tanaka's snailfish</name>
    <dbReference type="NCBI Taxonomy" id="230148"/>
    <lineage>
        <taxon>Eukaryota</taxon>
        <taxon>Metazoa</taxon>
        <taxon>Chordata</taxon>
        <taxon>Craniata</taxon>
        <taxon>Vertebrata</taxon>
        <taxon>Euteleostomi</taxon>
        <taxon>Actinopterygii</taxon>
        <taxon>Neopterygii</taxon>
        <taxon>Teleostei</taxon>
        <taxon>Neoteleostei</taxon>
        <taxon>Acanthomorphata</taxon>
        <taxon>Eupercaria</taxon>
        <taxon>Perciformes</taxon>
        <taxon>Cottioidei</taxon>
        <taxon>Cottales</taxon>
        <taxon>Liparidae</taxon>
        <taxon>Liparis</taxon>
    </lineage>
</organism>
<feature type="compositionally biased region" description="Basic and acidic residues" evidence="1">
    <location>
        <begin position="1"/>
        <end position="10"/>
    </location>
</feature>
<keyword evidence="3" id="KW-1185">Reference proteome</keyword>
<dbReference type="AlphaFoldDB" id="A0A4Z2FZ45"/>
<reference evidence="2 3" key="1">
    <citation type="submission" date="2019-03" db="EMBL/GenBank/DDBJ databases">
        <title>First draft genome of Liparis tanakae, snailfish: a comprehensive survey of snailfish specific genes.</title>
        <authorList>
            <person name="Kim W."/>
            <person name="Song I."/>
            <person name="Jeong J.-H."/>
            <person name="Kim D."/>
            <person name="Kim S."/>
            <person name="Ryu S."/>
            <person name="Song J.Y."/>
            <person name="Lee S.K."/>
        </authorList>
    </citation>
    <scope>NUCLEOTIDE SEQUENCE [LARGE SCALE GENOMIC DNA]</scope>
    <source>
        <tissue evidence="2">Muscle</tissue>
    </source>
</reference>
<proteinExistence type="predicted"/>
<evidence type="ECO:0000313" key="2">
    <source>
        <dbReference type="EMBL" id="TNN46586.1"/>
    </source>
</evidence>
<dbReference type="Proteomes" id="UP000314294">
    <property type="component" value="Unassembled WGS sequence"/>
</dbReference>
<dbReference type="EMBL" id="SRLO01000782">
    <property type="protein sequence ID" value="TNN46586.1"/>
    <property type="molecule type" value="Genomic_DNA"/>
</dbReference>
<name>A0A4Z2FZ45_9TELE</name>
<feature type="region of interest" description="Disordered" evidence="1">
    <location>
        <begin position="1"/>
        <end position="24"/>
    </location>
</feature>
<evidence type="ECO:0000256" key="1">
    <source>
        <dbReference type="SAM" id="MobiDB-lite"/>
    </source>
</evidence>
<gene>
    <name evidence="2" type="ORF">EYF80_043215</name>
</gene>
<accession>A0A4Z2FZ45</accession>
<protein>
    <submittedName>
        <fullName evidence="2">Uncharacterized protein</fullName>
    </submittedName>
</protein>
<evidence type="ECO:0000313" key="3">
    <source>
        <dbReference type="Proteomes" id="UP000314294"/>
    </source>
</evidence>
<sequence>MSNGADPDRPLRRRSLYGPADVQSEGDLRASGLFNTRDVVCRAFIVVRTNPLWNLWPFKRPFLIQI</sequence>